<name>A0A0F9HF18_9ZZZZ</name>
<protein>
    <submittedName>
        <fullName evidence="1">Uncharacterized protein</fullName>
    </submittedName>
</protein>
<organism evidence="1">
    <name type="scientific">marine sediment metagenome</name>
    <dbReference type="NCBI Taxonomy" id="412755"/>
    <lineage>
        <taxon>unclassified sequences</taxon>
        <taxon>metagenomes</taxon>
        <taxon>ecological metagenomes</taxon>
    </lineage>
</organism>
<dbReference type="AlphaFoldDB" id="A0A0F9HF18"/>
<accession>A0A0F9HF18</accession>
<proteinExistence type="predicted"/>
<reference evidence="1" key="1">
    <citation type="journal article" date="2015" name="Nature">
        <title>Complex archaea that bridge the gap between prokaryotes and eukaryotes.</title>
        <authorList>
            <person name="Spang A."/>
            <person name="Saw J.H."/>
            <person name="Jorgensen S.L."/>
            <person name="Zaremba-Niedzwiedzka K."/>
            <person name="Martijn J."/>
            <person name="Lind A.E."/>
            <person name="van Eijk R."/>
            <person name="Schleper C."/>
            <person name="Guy L."/>
            <person name="Ettema T.J."/>
        </authorList>
    </citation>
    <scope>NUCLEOTIDE SEQUENCE</scope>
</reference>
<evidence type="ECO:0000313" key="1">
    <source>
        <dbReference type="EMBL" id="KKM13742.1"/>
    </source>
</evidence>
<gene>
    <name evidence="1" type="ORF">LCGC14_1713160</name>
</gene>
<dbReference type="EMBL" id="LAZR01015310">
    <property type="protein sequence ID" value="KKM13742.1"/>
    <property type="molecule type" value="Genomic_DNA"/>
</dbReference>
<sequence>MLEKTGSESVAPVNNCQNCGAEIIINKLNTYICDDCWESILVRYEQRITKRKKKRKEYA</sequence>
<comment type="caution">
    <text evidence="1">The sequence shown here is derived from an EMBL/GenBank/DDBJ whole genome shotgun (WGS) entry which is preliminary data.</text>
</comment>